<evidence type="ECO:0000256" key="1">
    <source>
        <dbReference type="ARBA" id="ARBA00004651"/>
    </source>
</evidence>
<evidence type="ECO:0000313" key="7">
    <source>
        <dbReference type="EMBL" id="SHH40209.1"/>
    </source>
</evidence>
<dbReference type="PANTHER" id="PTHR30213">
    <property type="entry name" value="INNER MEMBRANE PROTEIN YHJD"/>
    <property type="match status" value="1"/>
</dbReference>
<protein>
    <submittedName>
        <fullName evidence="7">Membrane protein</fullName>
    </submittedName>
</protein>
<reference evidence="7 8" key="1">
    <citation type="submission" date="2016-11" db="EMBL/GenBank/DDBJ databases">
        <authorList>
            <person name="Jaros S."/>
            <person name="Januszkiewicz K."/>
            <person name="Wedrychowicz H."/>
        </authorList>
    </citation>
    <scope>NUCLEOTIDE SEQUENCE [LARGE SCALE GENOMIC DNA]</scope>
    <source>
        <strain evidence="7 8">DSM 13106</strain>
    </source>
</reference>
<keyword evidence="5 6" id="KW-0472">Membrane</keyword>
<dbReference type="PANTHER" id="PTHR30213:SF0">
    <property type="entry name" value="UPF0761 MEMBRANE PROTEIN YIHY"/>
    <property type="match status" value="1"/>
</dbReference>
<dbReference type="PIRSF" id="PIRSF035875">
    <property type="entry name" value="RNase_BN"/>
    <property type="match status" value="1"/>
</dbReference>
<dbReference type="AlphaFoldDB" id="A0A1M5SNR1"/>
<keyword evidence="3 6" id="KW-0812">Transmembrane</keyword>
<keyword evidence="2" id="KW-1003">Cell membrane</keyword>
<evidence type="ECO:0000256" key="5">
    <source>
        <dbReference type="ARBA" id="ARBA00023136"/>
    </source>
</evidence>
<evidence type="ECO:0000256" key="6">
    <source>
        <dbReference type="SAM" id="Phobius"/>
    </source>
</evidence>
<feature type="transmembrane region" description="Helical" evidence="6">
    <location>
        <begin position="101"/>
        <end position="121"/>
    </location>
</feature>
<dbReference type="Pfam" id="PF03631">
    <property type="entry name" value="Virul_fac_BrkB"/>
    <property type="match status" value="1"/>
</dbReference>
<sequence>MDLKLKDNFYHKYKNKRWFEFLDELLYRIKDDEVPAIGGQLTYFLILSIVPFLMFFLNLLKYTSISGLEISDNILITIPLETQALFENIIKETINSSSETLLSFSILLSIWTGSLGINSMIKAINRAYNVETKRPYWRARALSIIFTIVLAFLLVLVLAMLVFGKIIGEKIFTKFGATHVFYHIWEFLRMIIPIVAMITIFALLYKLSPPHEENLNLKFNETLPGAIFASLGWIIASMIFSFYANNFGNYSKIYGSLGGIIILLIWLYIANIVIILGGEINGTYTYFKKKK</sequence>
<organism evidence="7 8">
    <name type="scientific">Sporanaerobacter acetigenes DSM 13106</name>
    <dbReference type="NCBI Taxonomy" id="1123281"/>
    <lineage>
        <taxon>Bacteria</taxon>
        <taxon>Bacillati</taxon>
        <taxon>Bacillota</taxon>
        <taxon>Tissierellia</taxon>
        <taxon>Tissierellales</taxon>
        <taxon>Sporanaerobacteraceae</taxon>
        <taxon>Sporanaerobacter</taxon>
    </lineage>
</organism>
<dbReference type="STRING" id="1123281.SAMN02745180_00230"/>
<evidence type="ECO:0000256" key="2">
    <source>
        <dbReference type="ARBA" id="ARBA00022475"/>
    </source>
</evidence>
<feature type="transmembrane region" description="Helical" evidence="6">
    <location>
        <begin position="225"/>
        <end position="244"/>
    </location>
</feature>
<dbReference type="NCBIfam" id="TIGR00765">
    <property type="entry name" value="yihY_not_rbn"/>
    <property type="match status" value="1"/>
</dbReference>
<accession>A0A1M5SNR1</accession>
<gene>
    <name evidence="7" type="ORF">SAMN02745180_00230</name>
</gene>
<dbReference type="Proteomes" id="UP000184389">
    <property type="component" value="Unassembled WGS sequence"/>
</dbReference>
<keyword evidence="8" id="KW-1185">Reference proteome</keyword>
<dbReference type="GO" id="GO:0005886">
    <property type="term" value="C:plasma membrane"/>
    <property type="evidence" value="ECO:0007669"/>
    <property type="project" value="UniProtKB-SubCell"/>
</dbReference>
<name>A0A1M5SNR1_9FIRM</name>
<dbReference type="EMBL" id="FQXR01000002">
    <property type="protein sequence ID" value="SHH40209.1"/>
    <property type="molecule type" value="Genomic_DNA"/>
</dbReference>
<feature type="transmembrane region" description="Helical" evidence="6">
    <location>
        <begin position="184"/>
        <end position="205"/>
    </location>
</feature>
<dbReference type="InterPro" id="IPR017039">
    <property type="entry name" value="Virul_fac_BrkB"/>
</dbReference>
<comment type="subcellular location">
    <subcellularLocation>
        <location evidence="1">Cell membrane</location>
        <topology evidence="1">Multi-pass membrane protein</topology>
    </subcellularLocation>
</comment>
<feature type="transmembrane region" description="Helical" evidence="6">
    <location>
        <begin position="141"/>
        <end position="163"/>
    </location>
</feature>
<proteinExistence type="predicted"/>
<keyword evidence="4 6" id="KW-1133">Transmembrane helix</keyword>
<evidence type="ECO:0000256" key="4">
    <source>
        <dbReference type="ARBA" id="ARBA00022989"/>
    </source>
</evidence>
<feature type="transmembrane region" description="Helical" evidence="6">
    <location>
        <begin position="41"/>
        <end position="60"/>
    </location>
</feature>
<evidence type="ECO:0000256" key="3">
    <source>
        <dbReference type="ARBA" id="ARBA00022692"/>
    </source>
</evidence>
<feature type="transmembrane region" description="Helical" evidence="6">
    <location>
        <begin position="256"/>
        <end position="277"/>
    </location>
</feature>
<evidence type="ECO:0000313" key="8">
    <source>
        <dbReference type="Proteomes" id="UP000184389"/>
    </source>
</evidence>